<dbReference type="Proteomes" id="UP000284842">
    <property type="component" value="Unassembled WGS sequence"/>
</dbReference>
<protein>
    <submittedName>
        <fullName evidence="2">Uncharacterized protein</fullName>
    </submittedName>
</protein>
<reference evidence="2 3" key="1">
    <citation type="journal article" date="2018" name="Evol. Lett.">
        <title>Horizontal gene cluster transfer increased hallucinogenic mushroom diversity.</title>
        <authorList>
            <person name="Reynolds H.T."/>
            <person name="Vijayakumar V."/>
            <person name="Gluck-Thaler E."/>
            <person name="Korotkin H.B."/>
            <person name="Matheny P.B."/>
            <person name="Slot J.C."/>
        </authorList>
    </citation>
    <scope>NUCLEOTIDE SEQUENCE [LARGE SCALE GENOMIC DNA]</scope>
    <source>
        <strain evidence="2 3">2629</strain>
    </source>
</reference>
<proteinExistence type="predicted"/>
<name>A0A409WDU8_9AGAR</name>
<comment type="caution">
    <text evidence="2">The sequence shown here is derived from an EMBL/GenBank/DDBJ whole genome shotgun (WGS) entry which is preliminary data.</text>
</comment>
<feature type="region of interest" description="Disordered" evidence="1">
    <location>
        <begin position="69"/>
        <end position="96"/>
    </location>
</feature>
<evidence type="ECO:0000313" key="3">
    <source>
        <dbReference type="Proteomes" id="UP000284842"/>
    </source>
</evidence>
<dbReference type="AlphaFoldDB" id="A0A409WDU8"/>
<evidence type="ECO:0000313" key="2">
    <source>
        <dbReference type="EMBL" id="PPQ76687.1"/>
    </source>
</evidence>
<keyword evidence="3" id="KW-1185">Reference proteome</keyword>
<dbReference type="EMBL" id="NHTK01005544">
    <property type="protein sequence ID" value="PPQ76687.1"/>
    <property type="molecule type" value="Genomic_DNA"/>
</dbReference>
<sequence length="218" mass="24285">MSSESNTHLIRTAGPNHDLEKVGSSLCALISTIAVGTAPSHSQTIVPIYLPDLSSRDPPFCLPHFFSDKTHSSSRIWPSRLRSPSSSYPPNSSFQSNPYESLNSDLPLDREWTWKLKVNFDVTSFTFEAVGCLGFCVSTSIRHPSLVLPPRPNHPLDLYGPSITLDSQWSPNSTLKSLALILTPMASPTRNNYTQSRYDKPSIVIVRRLNLMFEEGRP</sequence>
<evidence type="ECO:0000256" key="1">
    <source>
        <dbReference type="SAM" id="MobiDB-lite"/>
    </source>
</evidence>
<accession>A0A409WDU8</accession>
<feature type="compositionally biased region" description="Low complexity" evidence="1">
    <location>
        <begin position="73"/>
        <end position="96"/>
    </location>
</feature>
<gene>
    <name evidence="2" type="ORF">CVT24_012254</name>
</gene>
<dbReference type="InParanoid" id="A0A409WDU8"/>
<organism evidence="2 3">
    <name type="scientific">Panaeolus cyanescens</name>
    <dbReference type="NCBI Taxonomy" id="181874"/>
    <lineage>
        <taxon>Eukaryota</taxon>
        <taxon>Fungi</taxon>
        <taxon>Dikarya</taxon>
        <taxon>Basidiomycota</taxon>
        <taxon>Agaricomycotina</taxon>
        <taxon>Agaricomycetes</taxon>
        <taxon>Agaricomycetidae</taxon>
        <taxon>Agaricales</taxon>
        <taxon>Agaricineae</taxon>
        <taxon>Galeropsidaceae</taxon>
        <taxon>Panaeolus</taxon>
    </lineage>
</organism>